<dbReference type="EMBL" id="JAERQJ010000003">
    <property type="protein sequence ID" value="MBL0683906.1"/>
    <property type="molecule type" value="Genomic_DNA"/>
</dbReference>
<name>A0A937DBJ7_9FLAO</name>
<evidence type="ECO:0000313" key="4">
    <source>
        <dbReference type="Proteomes" id="UP000651057"/>
    </source>
</evidence>
<sequence length="308" mass="35902">MNYRYTLQSYSGIKSRFRCPNCHKTNKFSRYIDTETNEYIHEIVGRCNREIKCGYHYTPKQYFGDHHFEVIPKRTKIIVSNIKENPTSTIQKAILTQSLKKDAPNNFLEYLGAIFDTETVNKLKTKYHIGTSKKWKGATVFWQMDCEGKIRSGKVMLYNVNTGKRIKKPYHHITWVHRIMKISNYTLKQCFFGEHLLKATTNPIAIVESEKTAIIASVFLPEFTWIASGSLSNLNHEKTKILKDRQVILFPDLGGYDKWKEKILKLCPDADYQISDLLERKASDKQRELGLDVADYLLALELEKYVNN</sequence>
<evidence type="ECO:0000259" key="1">
    <source>
        <dbReference type="Pfam" id="PF19898"/>
    </source>
</evidence>
<evidence type="ECO:0000313" key="3">
    <source>
        <dbReference type="EMBL" id="MBL0683906.1"/>
    </source>
</evidence>
<feature type="domain" description="Zinc beta-ribbon finger putative" evidence="2">
    <location>
        <begin position="3"/>
        <end position="66"/>
    </location>
</feature>
<protein>
    <submittedName>
        <fullName evidence="3">Uncharacterized protein</fullName>
    </submittedName>
</protein>
<accession>A0A937DBJ7</accession>
<comment type="caution">
    <text evidence="3">The sequence shown here is derived from an EMBL/GenBank/DDBJ whole genome shotgun (WGS) entry which is preliminary data.</text>
</comment>
<dbReference type="Proteomes" id="UP000651057">
    <property type="component" value="Unassembled WGS sequence"/>
</dbReference>
<keyword evidence="4" id="KW-1185">Reference proteome</keyword>
<feature type="domain" description="DUF6371" evidence="1">
    <location>
        <begin position="105"/>
        <end position="253"/>
    </location>
</feature>
<dbReference type="NCBIfam" id="NF040506">
    <property type="entry name" value="PG0870_Nterm"/>
    <property type="match status" value="1"/>
</dbReference>
<proteinExistence type="predicted"/>
<dbReference type="Pfam" id="PF19898">
    <property type="entry name" value="DUF6371"/>
    <property type="match status" value="1"/>
</dbReference>
<dbReference type="InterPro" id="IPR045951">
    <property type="entry name" value="DUF6371"/>
</dbReference>
<dbReference type="RefSeq" id="WP_201919334.1">
    <property type="nucleotide sequence ID" value="NZ_BAABAX010000005.1"/>
</dbReference>
<dbReference type="InterPro" id="IPR047731">
    <property type="entry name" value="Zinc_ribbon_put"/>
</dbReference>
<dbReference type="Pfam" id="PF21957">
    <property type="entry name" value="Zn_ribbon_16"/>
    <property type="match status" value="1"/>
</dbReference>
<dbReference type="AlphaFoldDB" id="A0A937DBJ7"/>
<gene>
    <name evidence="3" type="ORF">JJQ60_10285</name>
</gene>
<evidence type="ECO:0000259" key="2">
    <source>
        <dbReference type="Pfam" id="PF21957"/>
    </source>
</evidence>
<reference evidence="3" key="1">
    <citation type="submission" date="2021-01" db="EMBL/GenBank/DDBJ databases">
        <authorList>
            <person name="Zhong Y.L."/>
        </authorList>
    </citation>
    <scope>NUCLEOTIDE SEQUENCE</scope>
    <source>
        <strain evidence="3">KCTC 23302</strain>
    </source>
</reference>
<organism evidence="3 4">
    <name type="scientific">Aquimarina mytili</name>
    <dbReference type="NCBI Taxonomy" id="874423"/>
    <lineage>
        <taxon>Bacteria</taxon>
        <taxon>Pseudomonadati</taxon>
        <taxon>Bacteroidota</taxon>
        <taxon>Flavobacteriia</taxon>
        <taxon>Flavobacteriales</taxon>
        <taxon>Flavobacteriaceae</taxon>
        <taxon>Aquimarina</taxon>
    </lineage>
</organism>